<feature type="region of interest" description="Disordered" evidence="1">
    <location>
        <begin position="1"/>
        <end position="53"/>
    </location>
</feature>
<protein>
    <submittedName>
        <fullName evidence="2">Uncharacterized protein</fullName>
    </submittedName>
</protein>
<evidence type="ECO:0000313" key="2">
    <source>
        <dbReference type="EMBL" id="MBC2901586.1"/>
    </source>
</evidence>
<dbReference type="RefSeq" id="WP_186281443.1">
    <property type="nucleotide sequence ID" value="NZ_JACMSF010000006.1"/>
</dbReference>
<dbReference type="AlphaFoldDB" id="A0A7X1IZU0"/>
<keyword evidence="3" id="KW-1185">Reference proteome</keyword>
<gene>
    <name evidence="2" type="ORF">H4N64_08200</name>
</gene>
<proteinExistence type="predicted"/>
<accession>A0A7X1IZU0</accession>
<comment type="caution">
    <text evidence="2">The sequence shown here is derived from an EMBL/GenBank/DDBJ whole genome shotgun (WGS) entry which is preliminary data.</text>
</comment>
<reference evidence="2 3" key="1">
    <citation type="submission" date="2020-08" db="EMBL/GenBank/DDBJ databases">
        <title>Streptomyces sp. PSKA01 genome sequencing and assembly.</title>
        <authorList>
            <person name="Mandal S."/>
            <person name="Maiti P.K."/>
            <person name="Das P."/>
        </authorList>
    </citation>
    <scope>NUCLEOTIDE SEQUENCE [LARGE SCALE GENOMIC DNA]</scope>
    <source>
        <strain evidence="2 3">PSKA01</strain>
    </source>
</reference>
<name>A0A7X1IZU0_9ACTN</name>
<evidence type="ECO:0000256" key="1">
    <source>
        <dbReference type="SAM" id="MobiDB-lite"/>
    </source>
</evidence>
<sequence>MNVDGDDLRGLGEPRRHDDREPHRTGSERRDRTAGRRPQYVQHRARAGLDAAA</sequence>
<dbReference type="Proteomes" id="UP000584670">
    <property type="component" value="Unassembled WGS sequence"/>
</dbReference>
<feature type="compositionally biased region" description="Basic and acidic residues" evidence="1">
    <location>
        <begin position="1"/>
        <end position="34"/>
    </location>
</feature>
<evidence type="ECO:0000313" key="3">
    <source>
        <dbReference type="Proteomes" id="UP000584670"/>
    </source>
</evidence>
<dbReference type="EMBL" id="JACMSF010000006">
    <property type="protein sequence ID" value="MBC2901586.1"/>
    <property type="molecule type" value="Genomic_DNA"/>
</dbReference>
<organism evidence="2 3">
    <name type="scientific">Streptomyces cupreus</name>
    <dbReference type="NCBI Taxonomy" id="2759956"/>
    <lineage>
        <taxon>Bacteria</taxon>
        <taxon>Bacillati</taxon>
        <taxon>Actinomycetota</taxon>
        <taxon>Actinomycetes</taxon>
        <taxon>Kitasatosporales</taxon>
        <taxon>Streptomycetaceae</taxon>
        <taxon>Streptomyces</taxon>
    </lineage>
</organism>